<evidence type="ECO:0000313" key="2">
    <source>
        <dbReference type="EMBL" id="KAJ5197967.1"/>
    </source>
</evidence>
<feature type="region of interest" description="Disordered" evidence="1">
    <location>
        <begin position="1"/>
        <end position="150"/>
    </location>
</feature>
<name>A0A9W9JL67_9EURO</name>
<sequence length="430" mass="47673">MVTRTSTRQAAQKAKEAIASSSEPSDKASAGSKRKASSEKREKVSQPKKEKIDEPKQEAKPPNVEPSRDDDVSETKPTSVPGTQIEVDKQPEPQHAVVEGTAIHSAAEPKPKEETKPETVPGTHIQIDQPTKPEANTELGVHTSGERESTVPSNILEKGIIYFFFRPRVNVDDPHGVGDVARSFFVLRPTPLGAELDQNQGPIDKGARCRLLMLPKKKFPTTPQERDMGFVEKAGQTMKDLQENFVAARTYETATRGERTIEEARPYAEGVYAITSTKRTSHLAYVLTIPAQLGEIQENFGLRHRGSWIVSAKNPKFPGPTSAQLPKDPEYPESVREKFGDLRWVPLEPEFIEYPNAQFLMIGEAQNSLGKAATAEGNKEPHEQEPGQELETLEKENEQRVEALQGDQTIFQDLGLDAKKHAALETTWTT</sequence>
<dbReference type="AlphaFoldDB" id="A0A9W9JL67"/>
<feature type="compositionally biased region" description="Basic and acidic residues" evidence="1">
    <location>
        <begin position="107"/>
        <end position="117"/>
    </location>
</feature>
<protein>
    <recommendedName>
        <fullName evidence="4">BTB domain transcription factor</fullName>
    </recommendedName>
</protein>
<organism evidence="2 3">
    <name type="scientific">Penicillium cinerascens</name>
    <dbReference type="NCBI Taxonomy" id="70096"/>
    <lineage>
        <taxon>Eukaryota</taxon>
        <taxon>Fungi</taxon>
        <taxon>Dikarya</taxon>
        <taxon>Ascomycota</taxon>
        <taxon>Pezizomycotina</taxon>
        <taxon>Eurotiomycetes</taxon>
        <taxon>Eurotiomycetidae</taxon>
        <taxon>Eurotiales</taxon>
        <taxon>Aspergillaceae</taxon>
        <taxon>Penicillium</taxon>
    </lineage>
</organism>
<feature type="compositionally biased region" description="Basic and acidic residues" evidence="1">
    <location>
        <begin position="36"/>
        <end position="59"/>
    </location>
</feature>
<accession>A0A9W9JL67</accession>
<proteinExistence type="predicted"/>
<comment type="caution">
    <text evidence="2">The sequence shown here is derived from an EMBL/GenBank/DDBJ whole genome shotgun (WGS) entry which is preliminary data.</text>
</comment>
<reference evidence="2" key="1">
    <citation type="submission" date="2022-12" db="EMBL/GenBank/DDBJ databases">
        <authorList>
            <person name="Petersen C."/>
        </authorList>
    </citation>
    <scope>NUCLEOTIDE SEQUENCE</scope>
    <source>
        <strain evidence="2">IBT 15544</strain>
    </source>
</reference>
<dbReference type="PANTHER" id="PTHR34776:SF1">
    <property type="entry name" value="F17F16.3 PROTEIN"/>
    <property type="match status" value="1"/>
</dbReference>
<evidence type="ECO:0008006" key="4">
    <source>
        <dbReference type="Google" id="ProtNLM"/>
    </source>
</evidence>
<dbReference type="OrthoDB" id="1028014at2759"/>
<gene>
    <name evidence="2" type="ORF">N7498_007084</name>
</gene>
<dbReference type="EMBL" id="JAPQKR010000014">
    <property type="protein sequence ID" value="KAJ5197967.1"/>
    <property type="molecule type" value="Genomic_DNA"/>
</dbReference>
<feature type="compositionally biased region" description="Polar residues" evidence="1">
    <location>
        <begin position="1"/>
        <end position="10"/>
    </location>
</feature>
<dbReference type="Proteomes" id="UP001150904">
    <property type="component" value="Unassembled WGS sequence"/>
</dbReference>
<dbReference type="GeneID" id="83181447"/>
<reference evidence="2" key="2">
    <citation type="journal article" date="2023" name="IMA Fungus">
        <title>Comparative genomic study of the Penicillium genus elucidates a diverse pangenome and 15 lateral gene transfer events.</title>
        <authorList>
            <person name="Petersen C."/>
            <person name="Sorensen T."/>
            <person name="Nielsen M.R."/>
            <person name="Sondergaard T.E."/>
            <person name="Sorensen J.L."/>
            <person name="Fitzpatrick D.A."/>
            <person name="Frisvad J.C."/>
            <person name="Nielsen K.L."/>
        </authorList>
    </citation>
    <scope>NUCLEOTIDE SEQUENCE</scope>
    <source>
        <strain evidence="2">IBT 15544</strain>
    </source>
</reference>
<evidence type="ECO:0000313" key="3">
    <source>
        <dbReference type="Proteomes" id="UP001150904"/>
    </source>
</evidence>
<keyword evidence="3" id="KW-1185">Reference proteome</keyword>
<dbReference type="PANTHER" id="PTHR34776">
    <property type="entry name" value="F17F16.3 PROTEIN"/>
    <property type="match status" value="1"/>
</dbReference>
<dbReference type="RefSeq" id="XP_058306395.1">
    <property type="nucleotide sequence ID" value="XM_058454146.1"/>
</dbReference>
<evidence type="ECO:0000256" key="1">
    <source>
        <dbReference type="SAM" id="MobiDB-lite"/>
    </source>
</evidence>